<protein>
    <recommendedName>
        <fullName evidence="6">TMEM205-like domain-containing protein</fullName>
    </recommendedName>
</protein>
<organism evidence="7 8">
    <name type="scientific">Hydrogenovibrio crunogenus</name>
    <dbReference type="NCBI Taxonomy" id="39765"/>
    <lineage>
        <taxon>Bacteria</taxon>
        <taxon>Pseudomonadati</taxon>
        <taxon>Pseudomonadota</taxon>
        <taxon>Gammaproteobacteria</taxon>
        <taxon>Thiotrichales</taxon>
        <taxon>Piscirickettsiaceae</taxon>
        <taxon>Hydrogenovibrio</taxon>
    </lineage>
</organism>
<accession>A0A4P7P0X8</accession>
<sequence>MINALIVAFLSINITIGYVVASVLFSHLESAVAGKIMGLFFSGLYIIDVLILLAVILILFLRKQRGFYKQGWLWVSLLLILLNALYLSPIMAQLKLAGADAQALGMSFSGWHAVSQIIFMLALGFVIIWWLFVYSKTYSASTD</sequence>
<proteinExistence type="predicted"/>
<feature type="transmembrane region" description="Helical" evidence="5">
    <location>
        <begin position="37"/>
        <end position="60"/>
    </location>
</feature>
<evidence type="ECO:0000256" key="5">
    <source>
        <dbReference type="SAM" id="Phobius"/>
    </source>
</evidence>
<evidence type="ECO:0000259" key="6">
    <source>
        <dbReference type="Pfam" id="PF13664"/>
    </source>
</evidence>
<dbReference type="GO" id="GO:0016020">
    <property type="term" value="C:membrane"/>
    <property type="evidence" value="ECO:0007669"/>
    <property type="project" value="UniProtKB-SubCell"/>
</dbReference>
<dbReference type="InterPro" id="IPR025423">
    <property type="entry name" value="TMEM205-like"/>
</dbReference>
<name>A0A4P7P0X8_9GAMM</name>
<comment type="subcellular location">
    <subcellularLocation>
        <location evidence="1">Membrane</location>
    </subcellularLocation>
</comment>
<keyword evidence="2 5" id="KW-0812">Transmembrane</keyword>
<feature type="domain" description="TMEM205-like" evidence="6">
    <location>
        <begin position="8"/>
        <end position="98"/>
    </location>
</feature>
<evidence type="ECO:0000313" key="7">
    <source>
        <dbReference type="EMBL" id="QBZ82902.1"/>
    </source>
</evidence>
<evidence type="ECO:0000256" key="4">
    <source>
        <dbReference type="ARBA" id="ARBA00023136"/>
    </source>
</evidence>
<dbReference type="RefSeq" id="WP_135795568.1">
    <property type="nucleotide sequence ID" value="NZ_CP032096.1"/>
</dbReference>
<gene>
    <name evidence="7" type="ORF">GHNINEIG_00941</name>
</gene>
<evidence type="ECO:0000313" key="8">
    <source>
        <dbReference type="Proteomes" id="UP000296201"/>
    </source>
</evidence>
<evidence type="ECO:0000256" key="3">
    <source>
        <dbReference type="ARBA" id="ARBA00022989"/>
    </source>
</evidence>
<dbReference type="AlphaFoldDB" id="A0A4P7P0X8"/>
<dbReference type="Pfam" id="PF13664">
    <property type="entry name" value="DUF4149"/>
    <property type="match status" value="1"/>
</dbReference>
<feature type="transmembrane region" description="Helical" evidence="5">
    <location>
        <begin position="72"/>
        <end position="91"/>
    </location>
</feature>
<dbReference type="EMBL" id="CP032096">
    <property type="protein sequence ID" value="QBZ82902.1"/>
    <property type="molecule type" value="Genomic_DNA"/>
</dbReference>
<evidence type="ECO:0000256" key="1">
    <source>
        <dbReference type="ARBA" id="ARBA00004370"/>
    </source>
</evidence>
<evidence type="ECO:0000256" key="2">
    <source>
        <dbReference type="ARBA" id="ARBA00022692"/>
    </source>
</evidence>
<keyword evidence="8" id="KW-1185">Reference proteome</keyword>
<reference evidence="7 8" key="1">
    <citation type="submission" date="2018-08" db="EMBL/GenBank/DDBJ databases">
        <title>Horizontal acquisition of hydrogen conversion ability and other habitat adaptations in Hydrogenovibrio crunogenus strains.</title>
        <authorList>
            <person name="Gonnella G."/>
            <person name="Adam N."/>
            <person name="Perner M."/>
        </authorList>
    </citation>
    <scope>NUCLEOTIDE SEQUENCE [LARGE SCALE GENOMIC DNA]</scope>
    <source>
        <strain evidence="7 8">SP-41</strain>
    </source>
</reference>
<keyword evidence="4 5" id="KW-0472">Membrane</keyword>
<feature type="transmembrane region" description="Helical" evidence="5">
    <location>
        <begin position="111"/>
        <end position="133"/>
    </location>
</feature>
<dbReference type="OrthoDB" id="5612603at2"/>
<keyword evidence="3 5" id="KW-1133">Transmembrane helix</keyword>
<dbReference type="Proteomes" id="UP000296201">
    <property type="component" value="Chromosome"/>
</dbReference>